<dbReference type="Pfam" id="PF16113">
    <property type="entry name" value="ECH_2"/>
    <property type="match status" value="1"/>
</dbReference>
<dbReference type="EMBL" id="CP011311">
    <property type="protein sequence ID" value="AKE38777.1"/>
    <property type="molecule type" value="Genomic_DNA"/>
</dbReference>
<dbReference type="KEGG" id="ccj:UL81_04010"/>
<organism evidence="4 5">
    <name type="scientific">Corynebacterium camporealensis</name>
    <dbReference type="NCBI Taxonomy" id="161896"/>
    <lineage>
        <taxon>Bacteria</taxon>
        <taxon>Bacillati</taxon>
        <taxon>Actinomycetota</taxon>
        <taxon>Actinomycetes</taxon>
        <taxon>Mycobacteriales</taxon>
        <taxon>Corynebacteriaceae</taxon>
        <taxon>Corynebacterium</taxon>
    </lineage>
</organism>
<gene>
    <name evidence="4" type="primary">echA3</name>
    <name evidence="4" type="ORF">UL81_04010</name>
</gene>
<keyword evidence="5" id="KW-1185">Reference proteome</keyword>
<dbReference type="PATRIC" id="fig|161896.4.peg.788"/>
<evidence type="ECO:0000256" key="3">
    <source>
        <dbReference type="ARBA" id="ARBA00022801"/>
    </source>
</evidence>
<dbReference type="SUPFAM" id="SSF52096">
    <property type="entry name" value="ClpP/crotonase"/>
    <property type="match status" value="1"/>
</dbReference>
<name>A0A0F6QVD3_9CORY</name>
<evidence type="ECO:0000313" key="5">
    <source>
        <dbReference type="Proteomes" id="UP000033566"/>
    </source>
</evidence>
<dbReference type="HOGENOM" id="CLU_009834_22_1_11"/>
<dbReference type="STRING" id="161896.UL81_04010"/>
<reference evidence="4 5" key="1">
    <citation type="journal article" date="2015" name="Genome Announc.">
        <title>Complete Genome Sequence of Corynebacterium camporealensis DSM 44610, Isolated from the Milk of a Manchega Sheep with Subclinical Mastitis.</title>
        <authorList>
            <person name="Ruckert C."/>
            <person name="Albersmeier A."/>
            <person name="Winkler A."/>
            <person name="Tauch A."/>
        </authorList>
    </citation>
    <scope>NUCLEOTIDE SEQUENCE [LARGE SCALE GENOMIC DNA]</scope>
    <source>
        <strain evidence="4 5">DSM 44610</strain>
    </source>
</reference>
<dbReference type="GO" id="GO:0006574">
    <property type="term" value="P:L-valine catabolic process"/>
    <property type="evidence" value="ECO:0007669"/>
    <property type="project" value="TreeGrafter"/>
</dbReference>
<dbReference type="GO" id="GO:0016829">
    <property type="term" value="F:lyase activity"/>
    <property type="evidence" value="ECO:0007669"/>
    <property type="project" value="UniProtKB-KW"/>
</dbReference>
<dbReference type="InterPro" id="IPR029045">
    <property type="entry name" value="ClpP/crotonase-like_dom_sf"/>
</dbReference>
<dbReference type="PANTHER" id="PTHR43176:SF3">
    <property type="entry name" value="3-HYDROXYISOBUTYRYL-COA HYDROLASE, MITOCHONDRIAL"/>
    <property type="match status" value="1"/>
</dbReference>
<proteinExistence type="predicted"/>
<dbReference type="GO" id="GO:0003860">
    <property type="term" value="F:3-hydroxyisobutyryl-CoA hydrolase activity"/>
    <property type="evidence" value="ECO:0007669"/>
    <property type="project" value="UniProtKB-EC"/>
</dbReference>
<dbReference type="NCBIfam" id="NF004127">
    <property type="entry name" value="PRK05617.1"/>
    <property type="match status" value="1"/>
</dbReference>
<comment type="catalytic activity">
    <reaction evidence="1">
        <text>3-hydroxy-2-methylpropanoyl-CoA + H2O = 3-hydroxy-2-methylpropanoate + CoA + H(+)</text>
        <dbReference type="Rhea" id="RHEA:20888"/>
        <dbReference type="ChEBI" id="CHEBI:11805"/>
        <dbReference type="ChEBI" id="CHEBI:15377"/>
        <dbReference type="ChEBI" id="CHEBI:15378"/>
        <dbReference type="ChEBI" id="CHEBI:57287"/>
        <dbReference type="ChEBI" id="CHEBI:57340"/>
        <dbReference type="EC" id="3.1.2.4"/>
    </reaction>
</comment>
<accession>A0A0F6QVD3</accession>
<dbReference type="EC" id="3.1.2.4" evidence="2"/>
<dbReference type="OrthoDB" id="9790967at2"/>
<dbReference type="RefSeq" id="WP_035107178.1">
    <property type="nucleotide sequence ID" value="NZ_CP011311.1"/>
</dbReference>
<keyword evidence="4" id="KW-0456">Lyase</keyword>
<evidence type="ECO:0000256" key="2">
    <source>
        <dbReference type="ARBA" id="ARBA00011915"/>
    </source>
</evidence>
<dbReference type="AlphaFoldDB" id="A0A0F6QVD3"/>
<dbReference type="InterPro" id="IPR032259">
    <property type="entry name" value="HIBYL-CoA-H"/>
</dbReference>
<dbReference type="Proteomes" id="UP000033566">
    <property type="component" value="Chromosome"/>
</dbReference>
<protein>
    <recommendedName>
        <fullName evidence="2">3-hydroxyisobutyryl-CoA hydrolase</fullName>
        <ecNumber evidence="2">3.1.2.4</ecNumber>
    </recommendedName>
</protein>
<keyword evidence="3" id="KW-0378">Hydrolase</keyword>
<dbReference type="GO" id="GO:0005829">
    <property type="term" value="C:cytosol"/>
    <property type="evidence" value="ECO:0007669"/>
    <property type="project" value="TreeGrafter"/>
</dbReference>
<evidence type="ECO:0000256" key="1">
    <source>
        <dbReference type="ARBA" id="ARBA00001709"/>
    </source>
</evidence>
<dbReference type="CDD" id="cd06558">
    <property type="entry name" value="crotonase-like"/>
    <property type="match status" value="1"/>
</dbReference>
<dbReference type="Gene3D" id="3.90.226.10">
    <property type="entry name" value="2-enoyl-CoA Hydratase, Chain A, domain 1"/>
    <property type="match status" value="1"/>
</dbReference>
<evidence type="ECO:0000313" key="4">
    <source>
        <dbReference type="EMBL" id="AKE38777.1"/>
    </source>
</evidence>
<dbReference type="PANTHER" id="PTHR43176">
    <property type="entry name" value="3-HYDROXYISOBUTYRYL-COA HYDROLASE-RELATED"/>
    <property type="match status" value="1"/>
</dbReference>
<dbReference type="InterPro" id="IPR045004">
    <property type="entry name" value="ECH_dom"/>
</dbReference>
<sequence>MTIQHEVRGQVGILTLDRQKALNALDQDMIYALQEQLYAWANDPEVKAVLVRGAGEKGLCAGGDVASLYHDAKQGGSEGAEFWKSEYELNYLISEYPKPYVALMHGIVLGGGVGVSAHGDYRIVTDDSRVGMPEVGIGYSPDAGGSYLLSKTDLGKHLAYTASHVGAAEAIATGFADYYVPQDKLEEFVEEFIKTADPEVVKNYAAEPAPAFDGNADEIAQAYSGDSVEDNLHALDELAEKNDDEHWAAKAAKRIRRNSPLGVKVTQQALKQNQGKSLAEVLEQEFWMSINMQRHPEFVEGIRAQIIDKDRKPNWTYDETNKVPADLVDDIFEAHSDIQGPDFDAVNNKLGKA</sequence>